<evidence type="ECO:0000313" key="5">
    <source>
        <dbReference type="EMBL" id="HGN84712.1"/>
    </source>
</evidence>
<dbReference type="Gene3D" id="3.20.20.140">
    <property type="entry name" value="Metal-dependent hydrolases"/>
    <property type="match status" value="1"/>
</dbReference>
<dbReference type="InterPro" id="IPR032466">
    <property type="entry name" value="Metal_Hydrolase"/>
</dbReference>
<dbReference type="PANTHER" id="PTHR42752:SF1">
    <property type="entry name" value="IMIDAZOLONEPROPIONASE-RELATED"/>
    <property type="match status" value="1"/>
</dbReference>
<comment type="caution">
    <text evidence="5">The sequence shown here is derived from an EMBL/GenBank/DDBJ whole genome shotgun (WGS) entry which is preliminary data.</text>
</comment>
<reference evidence="5" key="1">
    <citation type="journal article" date="2020" name="mSystems">
        <title>Genome- and Community-Level Interaction Insights into Carbon Utilization and Element Cycling Functions of Hydrothermarchaeota in Hydrothermal Sediment.</title>
        <authorList>
            <person name="Zhou Z."/>
            <person name="Liu Y."/>
            <person name="Xu W."/>
            <person name="Pan J."/>
            <person name="Luo Z.H."/>
            <person name="Li M."/>
        </authorList>
    </citation>
    <scope>NUCLEOTIDE SEQUENCE [LARGE SCALE GENOMIC DNA]</scope>
    <source>
        <strain evidence="5">SpSt-611</strain>
    </source>
</reference>
<dbReference type="InterPro" id="IPR013108">
    <property type="entry name" value="Amidohydro_3"/>
</dbReference>
<evidence type="ECO:0000256" key="2">
    <source>
        <dbReference type="ARBA" id="ARBA00022723"/>
    </source>
</evidence>
<proteinExistence type="predicted"/>
<dbReference type="SUPFAM" id="SSF51556">
    <property type="entry name" value="Metallo-dependent hydrolases"/>
    <property type="match status" value="1"/>
</dbReference>
<keyword evidence="2" id="KW-0479">Metal-binding</keyword>
<keyword evidence="3" id="KW-0378">Hydrolase</keyword>
<dbReference type="GO" id="GO:0005737">
    <property type="term" value="C:cytoplasm"/>
    <property type="evidence" value="ECO:0007669"/>
    <property type="project" value="InterPro"/>
</dbReference>
<sequence length="282" mass="30060">MALALARAQSLLAHGVTSLEIKSGYGLEPEAELRLLRLIRRLKEKVPQRVFPTLLAHAVPQGWAREAYVQALVEEVLPQAAREHLAFMADVFCDQGAFTVEEAEALLTSAKEHGLGLRLHAEQIARSGASQLAARLRALSADHLEMATLEDLSSLAQAGVVAVLLPGAALSLKKPLPRAALLRQAGVRVALASDHNPGTSPLLNPWLTMALAVHMVGLSAEEALVAHTAHAALALGHPELGRLEPGAVADFVALEAPPLDPIYRFGEHPPLAVYIGGERVWS</sequence>
<protein>
    <submittedName>
        <fullName evidence="5">Imidazolonepropionase</fullName>
    </submittedName>
</protein>
<accession>A0A7V4EFY0</accession>
<evidence type="ECO:0000259" key="4">
    <source>
        <dbReference type="Pfam" id="PF07969"/>
    </source>
</evidence>
<evidence type="ECO:0000256" key="3">
    <source>
        <dbReference type="ARBA" id="ARBA00022801"/>
    </source>
</evidence>
<feature type="domain" description="Amidohydrolase 3" evidence="4">
    <location>
        <begin position="82"/>
        <end position="260"/>
    </location>
</feature>
<dbReference type="Pfam" id="PF07969">
    <property type="entry name" value="Amidohydro_3"/>
    <property type="match status" value="1"/>
</dbReference>
<name>A0A7V4EFY0_9DEIN</name>
<dbReference type="EMBL" id="DTAB01000048">
    <property type="protein sequence ID" value="HGN84712.1"/>
    <property type="molecule type" value="Genomic_DNA"/>
</dbReference>
<dbReference type="PANTHER" id="PTHR42752">
    <property type="entry name" value="IMIDAZOLONEPROPIONASE"/>
    <property type="match status" value="1"/>
</dbReference>
<dbReference type="GO" id="GO:0019556">
    <property type="term" value="P:L-histidine catabolic process to glutamate and formamide"/>
    <property type="evidence" value="ECO:0007669"/>
    <property type="project" value="InterPro"/>
</dbReference>
<organism evidence="5">
    <name type="scientific">Thermus tengchongensis</name>
    <dbReference type="NCBI Taxonomy" id="1214928"/>
    <lineage>
        <taxon>Bacteria</taxon>
        <taxon>Thermotogati</taxon>
        <taxon>Deinococcota</taxon>
        <taxon>Deinococci</taxon>
        <taxon>Thermales</taxon>
        <taxon>Thermaceae</taxon>
        <taxon>Thermus</taxon>
    </lineage>
</organism>
<gene>
    <name evidence="5" type="ORF">ENT80_00790</name>
</gene>
<evidence type="ECO:0000256" key="1">
    <source>
        <dbReference type="ARBA" id="ARBA00022490"/>
    </source>
</evidence>
<keyword evidence="1" id="KW-0963">Cytoplasm</keyword>
<dbReference type="GO" id="GO:0046872">
    <property type="term" value="F:metal ion binding"/>
    <property type="evidence" value="ECO:0007669"/>
    <property type="project" value="UniProtKB-KW"/>
</dbReference>
<dbReference type="InterPro" id="IPR005920">
    <property type="entry name" value="HutI"/>
</dbReference>
<dbReference type="AlphaFoldDB" id="A0A7V4EFY0"/>
<dbReference type="GO" id="GO:0050480">
    <property type="term" value="F:imidazolonepropionase activity"/>
    <property type="evidence" value="ECO:0007669"/>
    <property type="project" value="TreeGrafter"/>
</dbReference>